<dbReference type="EMBL" id="JBIHSE010000004">
    <property type="protein sequence ID" value="MFH0274920.1"/>
    <property type="molecule type" value="Genomic_DNA"/>
</dbReference>
<name>A0ABW7JH92_9VIBR</name>
<protein>
    <submittedName>
        <fullName evidence="1">Uncharacterized protein</fullName>
    </submittedName>
</protein>
<keyword evidence="2" id="KW-1185">Reference proteome</keyword>
<gene>
    <name evidence="1" type="ORF">ACGRHZ_26965</name>
</gene>
<reference evidence="1 2" key="1">
    <citation type="submission" date="2024-10" db="EMBL/GenBank/DDBJ databases">
        <authorList>
            <person name="Yibar A."/>
            <person name="Saticioglu I.B."/>
            <person name="Duman M."/>
            <person name="Ajmi N."/>
            <person name="Gurler F."/>
            <person name="Ay H."/>
            <person name="Onuk E."/>
            <person name="Guler S."/>
            <person name="Romalde J.L."/>
        </authorList>
    </citation>
    <scope>NUCLEOTIDE SEQUENCE [LARGE SCALE GENOMIC DNA]</scope>
    <source>
        <strain evidence="1 2">1-TCBS-A</strain>
    </source>
</reference>
<comment type="caution">
    <text evidence="1">The sequence shown here is derived from an EMBL/GenBank/DDBJ whole genome shotgun (WGS) entry which is preliminary data.</text>
</comment>
<accession>A0ABW7JH92</accession>
<proteinExistence type="predicted"/>
<dbReference type="RefSeq" id="WP_394633223.1">
    <property type="nucleotide sequence ID" value="NZ_JBIHSE010000004.1"/>
</dbReference>
<evidence type="ECO:0000313" key="1">
    <source>
        <dbReference type="EMBL" id="MFH0274920.1"/>
    </source>
</evidence>
<organism evidence="1 2">
    <name type="scientific">Vibrio jasicida</name>
    <dbReference type="NCBI Taxonomy" id="766224"/>
    <lineage>
        <taxon>Bacteria</taxon>
        <taxon>Pseudomonadati</taxon>
        <taxon>Pseudomonadota</taxon>
        <taxon>Gammaproteobacteria</taxon>
        <taxon>Vibrionales</taxon>
        <taxon>Vibrionaceae</taxon>
        <taxon>Vibrio</taxon>
    </lineage>
</organism>
<sequence length="232" mass="26652">MTYKTGSIRKNASKKIAALLELATHIEYNHYSFDMMSDCYTYDDARQVSAEFVIKFIADNYSKIETIRLVCDDEGQPVELYVSAFRGYFNITFAPVQVEEIEVVKKEEKPRMSYAAVKAFIESGFISPLNRSDRVESESLPVEEKVAVNTESDFYHFTKTMIEEKGRELDDEISLPGHFGYTYGMLLKSLDSMPEYRNQIKSNLSKIDFKNGNIFHFLDYLARGVTGELVIN</sequence>
<evidence type="ECO:0000313" key="2">
    <source>
        <dbReference type="Proteomes" id="UP001607221"/>
    </source>
</evidence>
<dbReference type="Proteomes" id="UP001607221">
    <property type="component" value="Unassembled WGS sequence"/>
</dbReference>